<keyword evidence="4" id="KW-0720">Serine protease</keyword>
<dbReference type="SUPFAM" id="SSF52096">
    <property type="entry name" value="ClpP/crotonase"/>
    <property type="match status" value="1"/>
</dbReference>
<dbReference type="PANTHER" id="PTHR42987">
    <property type="entry name" value="PEPTIDASE S49"/>
    <property type="match status" value="1"/>
</dbReference>
<gene>
    <name evidence="6" type="primary">sppA</name>
    <name evidence="6" type="ORF">G3M56_003430</name>
</gene>
<protein>
    <submittedName>
        <fullName evidence="6">Signal peptide peptidase SppA</fullName>
    </submittedName>
</protein>
<evidence type="ECO:0000313" key="6">
    <source>
        <dbReference type="EMBL" id="QQL45655.1"/>
    </source>
</evidence>
<keyword evidence="2" id="KW-0645">Protease</keyword>
<keyword evidence="7" id="KW-1185">Reference proteome</keyword>
<feature type="domain" description="Peptidase S49" evidence="5">
    <location>
        <begin position="140"/>
        <end position="292"/>
    </location>
</feature>
<dbReference type="RefSeq" id="WP_164365646.1">
    <property type="nucleotide sequence ID" value="NZ_CP066776.1"/>
</dbReference>
<dbReference type="EMBL" id="CP066776">
    <property type="protein sequence ID" value="QQL45655.1"/>
    <property type="molecule type" value="Genomic_DNA"/>
</dbReference>
<dbReference type="InterPro" id="IPR029045">
    <property type="entry name" value="ClpP/crotonase-like_dom_sf"/>
</dbReference>
<evidence type="ECO:0000256" key="3">
    <source>
        <dbReference type="ARBA" id="ARBA00022801"/>
    </source>
</evidence>
<dbReference type="CDD" id="cd07023">
    <property type="entry name" value="S49_Sppa_N_C"/>
    <property type="match status" value="1"/>
</dbReference>
<dbReference type="GO" id="GO:0004176">
    <property type="term" value="F:ATP-dependent peptidase activity"/>
    <property type="evidence" value="ECO:0007669"/>
    <property type="project" value="InterPro"/>
</dbReference>
<dbReference type="InterPro" id="IPR001907">
    <property type="entry name" value="ClpP"/>
</dbReference>
<dbReference type="InterPro" id="IPR047272">
    <property type="entry name" value="S49_SppA_C"/>
</dbReference>
<dbReference type="PRINTS" id="PR00127">
    <property type="entry name" value="CLPPROTEASEP"/>
</dbReference>
<organism evidence="6 7">
    <name type="scientific">Sulfuriroseicoccus oceanibius</name>
    <dbReference type="NCBI Taxonomy" id="2707525"/>
    <lineage>
        <taxon>Bacteria</taxon>
        <taxon>Pseudomonadati</taxon>
        <taxon>Verrucomicrobiota</taxon>
        <taxon>Verrucomicrobiia</taxon>
        <taxon>Verrucomicrobiales</taxon>
        <taxon>Verrucomicrobiaceae</taxon>
        <taxon>Sulfuriroseicoccus</taxon>
    </lineage>
</organism>
<dbReference type="PANTHER" id="PTHR42987:SF4">
    <property type="entry name" value="PROTEASE SOHB-RELATED"/>
    <property type="match status" value="1"/>
</dbReference>
<dbReference type="InterPro" id="IPR002142">
    <property type="entry name" value="Peptidase_S49"/>
</dbReference>
<accession>A0A6B3L952</accession>
<dbReference type="InterPro" id="IPR004635">
    <property type="entry name" value="Pept_S49_SppA"/>
</dbReference>
<evidence type="ECO:0000256" key="2">
    <source>
        <dbReference type="ARBA" id="ARBA00022670"/>
    </source>
</evidence>
<evidence type="ECO:0000256" key="1">
    <source>
        <dbReference type="ARBA" id="ARBA00008683"/>
    </source>
</evidence>
<dbReference type="NCBIfam" id="TIGR00706">
    <property type="entry name" value="SppA_dom"/>
    <property type="match status" value="1"/>
</dbReference>
<reference evidence="6 7" key="1">
    <citation type="submission" date="2020-12" db="EMBL/GenBank/DDBJ databases">
        <title>Sulforoseuscoccus oceanibium gen. nov., sp. nov., a representative of the phylum Verrucomicrobia with special cytoplasmic membrane, and proposal of Sulforoseuscoccusaceae fam. nov.</title>
        <authorList>
            <person name="Xi F."/>
        </authorList>
    </citation>
    <scope>NUCLEOTIDE SEQUENCE [LARGE SCALE GENOMIC DNA]</scope>
    <source>
        <strain evidence="6 7">T37</strain>
    </source>
</reference>
<dbReference type="Pfam" id="PF01343">
    <property type="entry name" value="Peptidase_S49"/>
    <property type="match status" value="1"/>
</dbReference>
<name>A0A6B3L952_9BACT</name>
<proteinExistence type="inferred from homology"/>
<comment type="similarity">
    <text evidence="1">Belongs to the peptidase S49 family.</text>
</comment>
<evidence type="ECO:0000259" key="5">
    <source>
        <dbReference type="Pfam" id="PF01343"/>
    </source>
</evidence>
<dbReference type="GO" id="GO:0006508">
    <property type="term" value="P:proteolysis"/>
    <property type="evidence" value="ECO:0007669"/>
    <property type="project" value="UniProtKB-KW"/>
</dbReference>
<dbReference type="GO" id="GO:0004252">
    <property type="term" value="F:serine-type endopeptidase activity"/>
    <property type="evidence" value="ECO:0007669"/>
    <property type="project" value="InterPro"/>
</dbReference>
<dbReference type="Proteomes" id="UP000475117">
    <property type="component" value="Chromosome"/>
</dbReference>
<keyword evidence="3" id="KW-0378">Hydrolase</keyword>
<sequence>MSDSYTPPPVPPRRRSNGLMIGCLISLAVVGLLGFFFLAGISNLIRGVTAPVSAIAPIEKQVTVREVELRKGEHGKIAQIDIEGVITSATRGEASMVDQTKALLAHAVADKNVQGIVIRVNSPGGEVTASDVLYNAVKKAAAAKPVVIYMDSVAASGGYYLACGADHIMANPTTLTGSVGVIIQTINYQELTEKIGVDMVVFKSGDFKDMLSGSREMREDEREYVNSLVGESYERFLGIVADARNIPIEKLRGSSAVDGRIYSGTKALEMGMIDATGYIEDAWAEAMQRANLTDATVVRYRTRPNLGALLSMFGSAKAEGSGQKVTLDVSDRLLPRLETGTPYFLHLPSPAGE</sequence>
<dbReference type="Gene3D" id="3.90.226.10">
    <property type="entry name" value="2-enoyl-CoA Hydratase, Chain A, domain 1"/>
    <property type="match status" value="2"/>
</dbReference>
<evidence type="ECO:0000256" key="4">
    <source>
        <dbReference type="ARBA" id="ARBA00022825"/>
    </source>
</evidence>
<dbReference type="AlphaFoldDB" id="A0A6B3L952"/>
<evidence type="ECO:0000313" key="7">
    <source>
        <dbReference type="Proteomes" id="UP000475117"/>
    </source>
</evidence>
<dbReference type="KEGG" id="soa:G3M56_003430"/>